<protein>
    <recommendedName>
        <fullName evidence="1">non-specific serine/threonine protein kinase</fullName>
        <ecNumber evidence="1">2.7.11.1</ecNumber>
    </recommendedName>
</protein>
<feature type="domain" description="Protein kinase" evidence="11">
    <location>
        <begin position="47"/>
        <end position="399"/>
    </location>
</feature>
<dbReference type="InterPro" id="IPR011009">
    <property type="entry name" value="Kinase-like_dom_sf"/>
</dbReference>
<evidence type="ECO:0000256" key="4">
    <source>
        <dbReference type="ARBA" id="ARBA00022741"/>
    </source>
</evidence>
<dbReference type="EMBL" id="BPQB01000015">
    <property type="protein sequence ID" value="GJE90013.1"/>
    <property type="molecule type" value="Genomic_DNA"/>
</dbReference>
<evidence type="ECO:0000256" key="10">
    <source>
        <dbReference type="RuleBase" id="RU000304"/>
    </source>
</evidence>
<dbReference type="AlphaFoldDB" id="A0A9P3LD66"/>
<evidence type="ECO:0000256" key="6">
    <source>
        <dbReference type="ARBA" id="ARBA00022840"/>
    </source>
</evidence>
<dbReference type="GO" id="GO:0005524">
    <property type="term" value="F:ATP binding"/>
    <property type="evidence" value="ECO:0007669"/>
    <property type="project" value="UniProtKB-UniRule"/>
</dbReference>
<dbReference type="GO" id="GO:0050684">
    <property type="term" value="P:regulation of mRNA processing"/>
    <property type="evidence" value="ECO:0007669"/>
    <property type="project" value="TreeGrafter"/>
</dbReference>
<dbReference type="GO" id="GO:0000245">
    <property type="term" value="P:spliceosomal complex assembly"/>
    <property type="evidence" value="ECO:0007669"/>
    <property type="project" value="TreeGrafter"/>
</dbReference>
<dbReference type="PANTHER" id="PTHR47634:SF9">
    <property type="entry name" value="PROTEIN KINASE DOMAIN-CONTAINING PROTEIN-RELATED"/>
    <property type="match status" value="1"/>
</dbReference>
<evidence type="ECO:0000313" key="12">
    <source>
        <dbReference type="EMBL" id="GJE90013.1"/>
    </source>
</evidence>
<dbReference type="InterPro" id="IPR051334">
    <property type="entry name" value="SRPK"/>
</dbReference>
<sequence>MVALQPFLFYIPHAVRHLFSLFWRTDAEPPPSDYYPFHQNERLNGRYLVHTKLGSGVWSNTLLVTDTSVRTSKQFYAVKVLTLDATNDHRTGMSLELESMRKVCSSGRSECLPTLVDVFEIPRTRGHVHLCLVMDVYGQDIATFRRSAPQKALPVYVVKTIIKQVLLATARLHELGIVHTDIKPDNMLFRTEMTPDAIEQFVAQLPSDEDDALHPLPADFHWNDPEERIRKMNVVLTDLGQSQRIGPVGQQTAPLFGAFSLRAPEVILRSDFGPAIDIWAIGCIVFEMLSGRWLFHPEAGGDDWSIEDDHLAKMIELTNERFSAAMLERAENAREYFDSHGDLLRVQELYPVPLQDALNNYKTITADEAKAAAVFIRECLHLEPAARWSARQLLEHPWLRDL</sequence>
<evidence type="ECO:0000256" key="5">
    <source>
        <dbReference type="ARBA" id="ARBA00022777"/>
    </source>
</evidence>
<dbReference type="PROSITE" id="PS50011">
    <property type="entry name" value="PROTEIN_KINASE_DOM"/>
    <property type="match status" value="1"/>
</dbReference>
<evidence type="ECO:0000256" key="3">
    <source>
        <dbReference type="ARBA" id="ARBA00022679"/>
    </source>
</evidence>
<evidence type="ECO:0000256" key="9">
    <source>
        <dbReference type="PROSITE-ProRule" id="PRU10141"/>
    </source>
</evidence>
<gene>
    <name evidence="12" type="ORF">PsYK624_061340</name>
</gene>
<dbReference type="GO" id="GO:0005737">
    <property type="term" value="C:cytoplasm"/>
    <property type="evidence" value="ECO:0007669"/>
    <property type="project" value="TreeGrafter"/>
</dbReference>
<dbReference type="OrthoDB" id="5979581at2759"/>
<proteinExistence type="inferred from homology"/>
<keyword evidence="2 10" id="KW-0723">Serine/threonine-protein kinase</keyword>
<dbReference type="Proteomes" id="UP000703269">
    <property type="component" value="Unassembled WGS sequence"/>
</dbReference>
<dbReference type="Pfam" id="PF00069">
    <property type="entry name" value="Pkinase"/>
    <property type="match status" value="1"/>
</dbReference>
<comment type="similarity">
    <text evidence="10">Belongs to the protein kinase superfamily.</text>
</comment>
<dbReference type="InterPro" id="IPR008271">
    <property type="entry name" value="Ser/Thr_kinase_AS"/>
</dbReference>
<dbReference type="GO" id="GO:0004674">
    <property type="term" value="F:protein serine/threonine kinase activity"/>
    <property type="evidence" value="ECO:0007669"/>
    <property type="project" value="UniProtKB-KW"/>
</dbReference>
<reference evidence="12 13" key="1">
    <citation type="submission" date="2021-08" db="EMBL/GenBank/DDBJ databases">
        <title>Draft Genome Sequence of Phanerochaete sordida strain YK-624.</title>
        <authorList>
            <person name="Mori T."/>
            <person name="Dohra H."/>
            <person name="Suzuki T."/>
            <person name="Kawagishi H."/>
            <person name="Hirai H."/>
        </authorList>
    </citation>
    <scope>NUCLEOTIDE SEQUENCE [LARGE SCALE GENOMIC DNA]</scope>
    <source>
        <strain evidence="12 13">YK-624</strain>
    </source>
</reference>
<evidence type="ECO:0000256" key="8">
    <source>
        <dbReference type="ARBA" id="ARBA00048679"/>
    </source>
</evidence>
<comment type="catalytic activity">
    <reaction evidence="8">
        <text>L-seryl-[protein] + ATP = O-phospho-L-seryl-[protein] + ADP + H(+)</text>
        <dbReference type="Rhea" id="RHEA:17989"/>
        <dbReference type="Rhea" id="RHEA-COMP:9863"/>
        <dbReference type="Rhea" id="RHEA-COMP:11604"/>
        <dbReference type="ChEBI" id="CHEBI:15378"/>
        <dbReference type="ChEBI" id="CHEBI:29999"/>
        <dbReference type="ChEBI" id="CHEBI:30616"/>
        <dbReference type="ChEBI" id="CHEBI:83421"/>
        <dbReference type="ChEBI" id="CHEBI:456216"/>
        <dbReference type="EC" id="2.7.11.1"/>
    </reaction>
</comment>
<evidence type="ECO:0000313" key="13">
    <source>
        <dbReference type="Proteomes" id="UP000703269"/>
    </source>
</evidence>
<dbReference type="SUPFAM" id="SSF56112">
    <property type="entry name" value="Protein kinase-like (PK-like)"/>
    <property type="match status" value="1"/>
</dbReference>
<dbReference type="Gene3D" id="3.30.200.20">
    <property type="entry name" value="Phosphorylase Kinase, domain 1"/>
    <property type="match status" value="1"/>
</dbReference>
<organism evidence="12 13">
    <name type="scientific">Phanerochaete sordida</name>
    <dbReference type="NCBI Taxonomy" id="48140"/>
    <lineage>
        <taxon>Eukaryota</taxon>
        <taxon>Fungi</taxon>
        <taxon>Dikarya</taxon>
        <taxon>Basidiomycota</taxon>
        <taxon>Agaricomycotina</taxon>
        <taxon>Agaricomycetes</taxon>
        <taxon>Polyporales</taxon>
        <taxon>Phanerochaetaceae</taxon>
        <taxon>Phanerochaete</taxon>
    </lineage>
</organism>
<keyword evidence="6 9" id="KW-0067">ATP-binding</keyword>
<dbReference type="GO" id="GO:0005634">
    <property type="term" value="C:nucleus"/>
    <property type="evidence" value="ECO:0007669"/>
    <property type="project" value="TreeGrafter"/>
</dbReference>
<keyword evidence="4 9" id="KW-0547">Nucleotide-binding</keyword>
<comment type="catalytic activity">
    <reaction evidence="7">
        <text>L-threonyl-[protein] + ATP = O-phospho-L-threonyl-[protein] + ADP + H(+)</text>
        <dbReference type="Rhea" id="RHEA:46608"/>
        <dbReference type="Rhea" id="RHEA-COMP:11060"/>
        <dbReference type="Rhea" id="RHEA-COMP:11605"/>
        <dbReference type="ChEBI" id="CHEBI:15378"/>
        <dbReference type="ChEBI" id="CHEBI:30013"/>
        <dbReference type="ChEBI" id="CHEBI:30616"/>
        <dbReference type="ChEBI" id="CHEBI:61977"/>
        <dbReference type="ChEBI" id="CHEBI:456216"/>
        <dbReference type="EC" id="2.7.11.1"/>
    </reaction>
</comment>
<name>A0A9P3LD66_9APHY</name>
<keyword evidence="13" id="KW-1185">Reference proteome</keyword>
<dbReference type="PANTHER" id="PTHR47634">
    <property type="entry name" value="PROTEIN KINASE DOMAIN-CONTAINING PROTEIN-RELATED"/>
    <property type="match status" value="1"/>
</dbReference>
<dbReference type="PROSITE" id="PS00108">
    <property type="entry name" value="PROTEIN_KINASE_ST"/>
    <property type="match status" value="1"/>
</dbReference>
<dbReference type="InterPro" id="IPR000719">
    <property type="entry name" value="Prot_kinase_dom"/>
</dbReference>
<feature type="binding site" evidence="9">
    <location>
        <position position="79"/>
    </location>
    <ligand>
        <name>ATP</name>
        <dbReference type="ChEBI" id="CHEBI:30616"/>
    </ligand>
</feature>
<dbReference type="PROSITE" id="PS00107">
    <property type="entry name" value="PROTEIN_KINASE_ATP"/>
    <property type="match status" value="1"/>
</dbReference>
<dbReference type="Gene3D" id="1.10.510.10">
    <property type="entry name" value="Transferase(Phosphotransferase) domain 1"/>
    <property type="match status" value="1"/>
</dbReference>
<comment type="caution">
    <text evidence="12">The sequence shown here is derived from an EMBL/GenBank/DDBJ whole genome shotgun (WGS) entry which is preliminary data.</text>
</comment>
<evidence type="ECO:0000256" key="2">
    <source>
        <dbReference type="ARBA" id="ARBA00022527"/>
    </source>
</evidence>
<dbReference type="InterPro" id="IPR017441">
    <property type="entry name" value="Protein_kinase_ATP_BS"/>
</dbReference>
<evidence type="ECO:0000259" key="11">
    <source>
        <dbReference type="PROSITE" id="PS50011"/>
    </source>
</evidence>
<dbReference type="EC" id="2.7.11.1" evidence="1"/>
<accession>A0A9P3LD66</accession>
<dbReference type="SMART" id="SM00220">
    <property type="entry name" value="S_TKc"/>
    <property type="match status" value="1"/>
</dbReference>
<keyword evidence="5 12" id="KW-0418">Kinase</keyword>
<keyword evidence="3" id="KW-0808">Transferase</keyword>
<evidence type="ECO:0000256" key="7">
    <source>
        <dbReference type="ARBA" id="ARBA00047899"/>
    </source>
</evidence>
<evidence type="ECO:0000256" key="1">
    <source>
        <dbReference type="ARBA" id="ARBA00012513"/>
    </source>
</evidence>